<sequence length="112" mass="12146">MSLVLSQSNHALTSPIINRGLRDTNMNASINVYFFEASSNTTTSTAEPLTGNFNANIYIIIILVVVFIVVIVAVVAALCVVAFIVAKRRKVQPVSTAFKLNEVCLTHTPQPI</sequence>
<evidence type="ECO:0000313" key="3">
    <source>
        <dbReference type="Proteomes" id="UP001431209"/>
    </source>
</evidence>
<comment type="caution">
    <text evidence="2">The sequence shown here is derived from an EMBL/GenBank/DDBJ whole genome shotgun (WGS) entry which is preliminary data.</text>
</comment>
<evidence type="ECO:0000313" key="2">
    <source>
        <dbReference type="EMBL" id="KAL0486687.1"/>
    </source>
</evidence>
<dbReference type="EMBL" id="JAOPGA020001256">
    <property type="protein sequence ID" value="KAL0486687.1"/>
    <property type="molecule type" value="Genomic_DNA"/>
</dbReference>
<evidence type="ECO:0000256" key="1">
    <source>
        <dbReference type="SAM" id="Phobius"/>
    </source>
</evidence>
<protein>
    <submittedName>
        <fullName evidence="2">Uncharacterized protein</fullName>
    </submittedName>
</protein>
<dbReference type="Proteomes" id="UP001431209">
    <property type="component" value="Unassembled WGS sequence"/>
</dbReference>
<keyword evidence="1" id="KW-0812">Transmembrane</keyword>
<reference evidence="2 3" key="1">
    <citation type="submission" date="2024-03" db="EMBL/GenBank/DDBJ databases">
        <title>The Acrasis kona genome and developmental transcriptomes reveal deep origins of eukaryotic multicellular pathways.</title>
        <authorList>
            <person name="Sheikh S."/>
            <person name="Fu C.-J."/>
            <person name="Brown M.W."/>
            <person name="Baldauf S.L."/>
        </authorList>
    </citation>
    <scope>NUCLEOTIDE SEQUENCE [LARGE SCALE GENOMIC DNA]</scope>
    <source>
        <strain evidence="2 3">ATCC MYA-3509</strain>
    </source>
</reference>
<name>A0AAW2ZBN6_9EUKA</name>
<dbReference type="AlphaFoldDB" id="A0AAW2ZBN6"/>
<keyword evidence="3" id="KW-1185">Reference proteome</keyword>
<gene>
    <name evidence="2" type="ORF">AKO1_007804</name>
</gene>
<keyword evidence="1" id="KW-0472">Membrane</keyword>
<organism evidence="2 3">
    <name type="scientific">Acrasis kona</name>
    <dbReference type="NCBI Taxonomy" id="1008807"/>
    <lineage>
        <taxon>Eukaryota</taxon>
        <taxon>Discoba</taxon>
        <taxon>Heterolobosea</taxon>
        <taxon>Tetramitia</taxon>
        <taxon>Eutetramitia</taxon>
        <taxon>Acrasidae</taxon>
        <taxon>Acrasis</taxon>
    </lineage>
</organism>
<accession>A0AAW2ZBN6</accession>
<keyword evidence="1" id="KW-1133">Transmembrane helix</keyword>
<feature type="transmembrane region" description="Helical" evidence="1">
    <location>
        <begin position="57"/>
        <end position="85"/>
    </location>
</feature>
<proteinExistence type="predicted"/>